<dbReference type="InterPro" id="IPR011008">
    <property type="entry name" value="Dimeric_a/b-barrel"/>
</dbReference>
<dbReference type="GO" id="GO:0062192">
    <property type="term" value="F:L-rhamnose mutarotase activity"/>
    <property type="evidence" value="ECO:0007669"/>
    <property type="project" value="UniProtKB-EC"/>
</dbReference>
<dbReference type="InterPro" id="IPR008000">
    <property type="entry name" value="Rham/fucose_mutarotase"/>
</dbReference>
<dbReference type="PROSITE" id="PS51257">
    <property type="entry name" value="PROKAR_LIPOPROTEIN"/>
    <property type="match status" value="1"/>
</dbReference>
<dbReference type="Proteomes" id="UP000451233">
    <property type="component" value="Unassembled WGS sequence"/>
</dbReference>
<dbReference type="Pfam" id="PF05336">
    <property type="entry name" value="rhaM"/>
    <property type="match status" value="1"/>
</dbReference>
<dbReference type="InterPro" id="IPR052996">
    <property type="entry name" value="Carb_Metab_Mutarotase"/>
</dbReference>
<proteinExistence type="predicted"/>
<dbReference type="PANTHER" id="PTHR43239:SF1">
    <property type="entry name" value="UPF0734 PROTEIN DDB_G0273871_DDB_G0273177"/>
    <property type="match status" value="1"/>
</dbReference>
<dbReference type="PANTHER" id="PTHR43239">
    <property type="entry name" value="UPF0734 PROTEIN DDB_G0273871/DDB_G0273177"/>
    <property type="match status" value="1"/>
</dbReference>
<protein>
    <submittedName>
        <fullName evidence="1">L-rhamnose mutarotase</fullName>
        <ecNumber evidence="1">5.1.3.32</ecNumber>
    </submittedName>
</protein>
<keyword evidence="1" id="KW-0413">Isomerase</keyword>
<dbReference type="Gene3D" id="3.30.70.100">
    <property type="match status" value="1"/>
</dbReference>
<dbReference type="AlphaFoldDB" id="A0A7K1XW79"/>
<organism evidence="1 2">
    <name type="scientific">Hufsiella ginkgonis</name>
    <dbReference type="NCBI Taxonomy" id="2695274"/>
    <lineage>
        <taxon>Bacteria</taxon>
        <taxon>Pseudomonadati</taxon>
        <taxon>Bacteroidota</taxon>
        <taxon>Sphingobacteriia</taxon>
        <taxon>Sphingobacteriales</taxon>
        <taxon>Sphingobacteriaceae</taxon>
        <taxon>Hufsiella</taxon>
    </lineage>
</organism>
<dbReference type="EMBL" id="WVHS01000002">
    <property type="protein sequence ID" value="MXV15235.1"/>
    <property type="molecule type" value="Genomic_DNA"/>
</dbReference>
<gene>
    <name evidence="1" type="ORF">GS398_07975</name>
</gene>
<comment type="caution">
    <text evidence="1">The sequence shown here is derived from an EMBL/GenBank/DDBJ whole genome shotgun (WGS) entry which is preliminary data.</text>
</comment>
<keyword evidence="2" id="KW-1185">Reference proteome</keyword>
<accession>A0A7K1XW79</accession>
<dbReference type="EC" id="5.1.3.32" evidence="1"/>
<sequence length="230" mass="26103">MSKPVFLLFCLLPPLFLSCGEVKKEITTKDVFPVIELIAPAGDSIATTTLLAFSKTHDLPAGSVYRWKNHAVIYTMSNQTELPEETVKTAFPGADVKLYETPFYHFNRRLCKDATGAGECENILLTASLVADTVLQNEYLNYHKIQFKEWPEVSAGFCNADFRHLLVYRNQRQLMLIISIPKGKTLDELNPRTTENNPRMDDWNKLMTKYQEGIPGTAPGETWVFLKPIN</sequence>
<name>A0A7K1XW79_9SPHI</name>
<evidence type="ECO:0000313" key="2">
    <source>
        <dbReference type="Proteomes" id="UP000451233"/>
    </source>
</evidence>
<dbReference type="SUPFAM" id="SSF54909">
    <property type="entry name" value="Dimeric alpha+beta barrel"/>
    <property type="match status" value="1"/>
</dbReference>
<evidence type="ECO:0000313" key="1">
    <source>
        <dbReference type="EMBL" id="MXV15235.1"/>
    </source>
</evidence>
<dbReference type="RefSeq" id="WP_160906240.1">
    <property type="nucleotide sequence ID" value="NZ_WVHS01000002.1"/>
</dbReference>
<reference evidence="1 2" key="1">
    <citation type="submission" date="2019-11" db="EMBL/GenBank/DDBJ databases">
        <title>Pedobacter sp. HMF7056 Genome sequencing and assembly.</title>
        <authorList>
            <person name="Kang H."/>
            <person name="Kim H."/>
            <person name="Joh K."/>
        </authorList>
    </citation>
    <scope>NUCLEOTIDE SEQUENCE [LARGE SCALE GENOMIC DNA]</scope>
    <source>
        <strain evidence="1 2">HMF7056</strain>
    </source>
</reference>